<evidence type="ECO:0000256" key="1">
    <source>
        <dbReference type="SAM" id="MobiDB-lite"/>
    </source>
</evidence>
<dbReference type="Pfam" id="PF08239">
    <property type="entry name" value="SH3_3"/>
    <property type="match status" value="1"/>
</dbReference>
<feature type="transmembrane region" description="Helical" evidence="2">
    <location>
        <begin position="6"/>
        <end position="32"/>
    </location>
</feature>
<dbReference type="EMBL" id="JAIHOM010000070">
    <property type="protein sequence ID" value="MCW6037417.1"/>
    <property type="molecule type" value="Genomic_DNA"/>
</dbReference>
<dbReference type="Proteomes" id="UP001526426">
    <property type="component" value="Unassembled WGS sequence"/>
</dbReference>
<feature type="domain" description="SH3b" evidence="3">
    <location>
        <begin position="101"/>
        <end position="153"/>
    </location>
</feature>
<keyword evidence="2" id="KW-1133">Transmembrane helix</keyword>
<name>A0ABT3L7D0_9CYAN</name>
<comment type="caution">
    <text evidence="4">The sequence shown here is derived from an EMBL/GenBank/DDBJ whole genome shotgun (WGS) entry which is preliminary data.</text>
</comment>
<feature type="compositionally biased region" description="Pro residues" evidence="1">
    <location>
        <begin position="50"/>
        <end position="82"/>
    </location>
</feature>
<dbReference type="InterPro" id="IPR003646">
    <property type="entry name" value="SH3-like_bac-type"/>
</dbReference>
<keyword evidence="2" id="KW-0472">Membrane</keyword>
<reference evidence="4 5" key="1">
    <citation type="submission" date="2021-08" db="EMBL/GenBank/DDBJ databases">
        <title>Draft genome sequence of Spirulina subsalsa with high tolerance to salinity and hype-accumulation of phycocyanin.</title>
        <authorList>
            <person name="Pei H."/>
            <person name="Jiang L."/>
        </authorList>
    </citation>
    <scope>NUCLEOTIDE SEQUENCE [LARGE SCALE GENOMIC DNA]</scope>
    <source>
        <strain evidence="4 5">FACHB-351</strain>
    </source>
</reference>
<organism evidence="4 5">
    <name type="scientific">Spirulina subsalsa FACHB-351</name>
    <dbReference type="NCBI Taxonomy" id="234711"/>
    <lineage>
        <taxon>Bacteria</taxon>
        <taxon>Bacillati</taxon>
        <taxon>Cyanobacteriota</taxon>
        <taxon>Cyanophyceae</taxon>
        <taxon>Spirulinales</taxon>
        <taxon>Spirulinaceae</taxon>
        <taxon>Spirulina</taxon>
    </lineage>
</organism>
<evidence type="ECO:0000256" key="2">
    <source>
        <dbReference type="SAM" id="Phobius"/>
    </source>
</evidence>
<evidence type="ECO:0000313" key="4">
    <source>
        <dbReference type="EMBL" id="MCW6037417.1"/>
    </source>
</evidence>
<evidence type="ECO:0000313" key="5">
    <source>
        <dbReference type="Proteomes" id="UP001526426"/>
    </source>
</evidence>
<proteinExistence type="predicted"/>
<keyword evidence="2" id="KW-0812">Transmembrane</keyword>
<dbReference type="RefSeq" id="WP_265265270.1">
    <property type="nucleotide sequence ID" value="NZ_JAIHOM010000070.1"/>
</dbReference>
<feature type="region of interest" description="Disordered" evidence="1">
    <location>
        <begin position="42"/>
        <end position="95"/>
    </location>
</feature>
<sequence length="161" mass="17295">MNLTGLAQFFLGIFSGLILFGISGFIAGYYVLSGMASTPARPIFPEERPQAPPPPSPSPAAQTPEPPTESAPEPSPEPPAPEPEPETLEPGAYRARVNWPDGLSLRATGAEDGERIGGIAYNQEMIVLRTSDDGRWQEVRLPGSNQRGWVKAGNADRINED</sequence>
<gene>
    <name evidence="4" type="ORF">K4A83_14210</name>
</gene>
<protein>
    <submittedName>
        <fullName evidence="4">SH3 domain-containing protein</fullName>
    </submittedName>
</protein>
<evidence type="ECO:0000259" key="3">
    <source>
        <dbReference type="Pfam" id="PF08239"/>
    </source>
</evidence>
<keyword evidence="5" id="KW-1185">Reference proteome</keyword>
<accession>A0ABT3L7D0</accession>